<feature type="region of interest" description="Disordered" evidence="7">
    <location>
        <begin position="340"/>
        <end position="386"/>
    </location>
</feature>
<evidence type="ECO:0000256" key="2">
    <source>
        <dbReference type="ARBA" id="ARBA00006536"/>
    </source>
</evidence>
<dbReference type="PIRSF" id="PIRSF009375">
    <property type="entry name" value="Retromer_Vps35"/>
    <property type="match status" value="1"/>
</dbReference>
<dbReference type="PANTHER" id="PTHR11099:SF0">
    <property type="entry name" value="VACUOLAR PROTEIN SORTING-ASSOCIATED PROTEIN 35"/>
    <property type="match status" value="1"/>
</dbReference>
<keyword evidence="5" id="KW-0472">Membrane</keyword>
<dbReference type="PANTHER" id="PTHR11099">
    <property type="entry name" value="VACUOLAR SORTING PROTEIN 35"/>
    <property type="match status" value="1"/>
</dbReference>
<gene>
    <name evidence="8" type="ORF">N7482_003522</name>
</gene>
<evidence type="ECO:0000256" key="4">
    <source>
        <dbReference type="ARBA" id="ARBA00022927"/>
    </source>
</evidence>
<protein>
    <recommendedName>
        <fullName evidence="6">Vacuolar protein sorting-associated protein 35</fullName>
    </recommendedName>
</protein>
<dbReference type="InterPro" id="IPR005378">
    <property type="entry name" value="Vps35"/>
</dbReference>
<comment type="subcellular location">
    <subcellularLocation>
        <location evidence="1">Membrane</location>
        <topology evidence="1">Peripheral membrane protein</topology>
    </subcellularLocation>
</comment>
<dbReference type="GO" id="GO:0005829">
    <property type="term" value="C:cytosol"/>
    <property type="evidence" value="ECO:0007669"/>
    <property type="project" value="GOC"/>
</dbReference>
<dbReference type="GO" id="GO:0005770">
    <property type="term" value="C:late endosome"/>
    <property type="evidence" value="ECO:0007669"/>
    <property type="project" value="TreeGrafter"/>
</dbReference>
<evidence type="ECO:0000256" key="7">
    <source>
        <dbReference type="SAM" id="MobiDB-lite"/>
    </source>
</evidence>
<dbReference type="Gene3D" id="1.25.40.660">
    <property type="entry name" value="Vacuolar protein sorting-associated protein 35, helical subcomplex Vps35-C"/>
    <property type="match status" value="1"/>
</dbReference>
<comment type="caution">
    <text evidence="8">The sequence shown here is derived from an EMBL/GenBank/DDBJ whole genome shotgun (WGS) entry which is preliminary data.</text>
</comment>
<dbReference type="FunFam" id="1.25.40.660:FF:000002">
    <property type="entry name" value="Vacuolar protein sorting-associated protein 35"/>
    <property type="match status" value="1"/>
</dbReference>
<dbReference type="GO" id="GO:0042147">
    <property type="term" value="P:retrograde transport, endosome to Golgi"/>
    <property type="evidence" value="ECO:0007669"/>
    <property type="project" value="InterPro"/>
</dbReference>
<dbReference type="GO" id="GO:0006886">
    <property type="term" value="P:intracellular protein transport"/>
    <property type="evidence" value="ECO:0007669"/>
    <property type="project" value="TreeGrafter"/>
</dbReference>
<name>A0A9W9I6U3_9EURO</name>
<dbReference type="GeneID" id="81424823"/>
<dbReference type="InterPro" id="IPR016024">
    <property type="entry name" value="ARM-type_fold"/>
</dbReference>
<keyword evidence="4 6" id="KW-0653">Protein transport</keyword>
<accession>A0A9W9I6U3</accession>
<organism evidence="8 9">
    <name type="scientific">Penicillium canariense</name>
    <dbReference type="NCBI Taxonomy" id="189055"/>
    <lineage>
        <taxon>Eukaryota</taxon>
        <taxon>Fungi</taxon>
        <taxon>Dikarya</taxon>
        <taxon>Ascomycota</taxon>
        <taxon>Pezizomycotina</taxon>
        <taxon>Eurotiomycetes</taxon>
        <taxon>Eurotiomycetidae</taxon>
        <taxon>Eurotiales</taxon>
        <taxon>Aspergillaceae</taxon>
        <taxon>Penicillium</taxon>
    </lineage>
</organism>
<evidence type="ECO:0000256" key="6">
    <source>
        <dbReference type="PIRNR" id="PIRNR009375"/>
    </source>
</evidence>
<evidence type="ECO:0000256" key="5">
    <source>
        <dbReference type="ARBA" id="ARBA00023136"/>
    </source>
</evidence>
<dbReference type="InterPro" id="IPR042491">
    <property type="entry name" value="Vps35_C"/>
</dbReference>
<evidence type="ECO:0000313" key="8">
    <source>
        <dbReference type="EMBL" id="KAJ5167928.1"/>
    </source>
</evidence>
<keyword evidence="3 6" id="KW-0813">Transport</keyword>
<dbReference type="Pfam" id="PF03635">
    <property type="entry name" value="Vps35"/>
    <property type="match status" value="1"/>
</dbReference>
<evidence type="ECO:0000256" key="1">
    <source>
        <dbReference type="ARBA" id="ARBA00004170"/>
    </source>
</evidence>
<dbReference type="OrthoDB" id="10258141at2759"/>
<reference evidence="8" key="1">
    <citation type="submission" date="2022-11" db="EMBL/GenBank/DDBJ databases">
        <authorList>
            <person name="Petersen C."/>
        </authorList>
    </citation>
    <scope>NUCLEOTIDE SEQUENCE</scope>
    <source>
        <strain evidence="8">IBT 26290</strain>
    </source>
</reference>
<dbReference type="AlphaFoldDB" id="A0A9W9I6U3"/>
<evidence type="ECO:0000256" key="3">
    <source>
        <dbReference type="ARBA" id="ARBA00022448"/>
    </source>
</evidence>
<comment type="function">
    <text evidence="6">Plays a role in vesicular protein sorting.</text>
</comment>
<keyword evidence="9" id="KW-1185">Reference proteome</keyword>
<comment type="similarity">
    <text evidence="2 6">Belongs to the VPS35 family.</text>
</comment>
<dbReference type="EMBL" id="JAPQKN010000002">
    <property type="protein sequence ID" value="KAJ5167928.1"/>
    <property type="molecule type" value="Genomic_DNA"/>
</dbReference>
<sequence>MASPPPVTEDQTRLLEEALGVVRQQSALMRKCLETPGKLMDALKCGSTLVSELRTPSLGPKQYYELYMAVFDALRHLSVYLKENHPVNHLADLYELVQYAGNIVPRLYLMITVGTVYMSVEDAPVKEIMKDMMEMSRGIQHPIRGLFLRYYLSGQARDYLPSGTGDGPEGNLQDSINFVLTNFVEMNKLWVRLQHQGPSRERDRRIQERRELELLVGSNVVRLSQLVDLEGYKSGILQALLEQVVQCRDVLAQEYLLEVITKVFPDEFHLHTLDLLLSAIARLNPHVDLKKIVIGLMDRLSTYATRDNESTAEPEARKQNEEEAVTRLLAKLELDKKEKKHVASEAAVPNVTQENGTEESPKTEDSPETEQSESQQQATNGDDAKPAIPGEVKLYDIFYDQVVNLIKTRALPIQDTMALLVSLVNLALNIYPDELHYVDQVLDFATEKTAEYTDHADLHSAPTQQHILHLLSSPLRSYVSIFTALALPHYLPLLTSQSYPTRRAIAGEIVRSLLKNRTLITTTENLDRVLQVARVLIKEGLQQSAGYPGAPSQRRGGETDETIEEQGWLARLVHLIQAPDNDTQLKLLQATRKAYSDGNERIRYTTPALVTASIRLARKLKSREHYEDNWQTQSSALYRFLHQCVNNLYQRVNPGCADLALRLFVMCGEVADQTGFEEVSYEFFAQAFTIYEDAISDSRAQFQAVCIIAGALHGTRGFSKENYDTLITKAALHGSKLLKKPDQCRAVYLASHLWWVVENPQREEEDPKNLYRDGKRVLECLQRALRVADACMDTAVSVELFVEILNRYVYYFDQQNETVTTKYLNGLIELIHSNLQTSEDEPNPSLDGPKRHFERTLQYIRSRDYEGVVTERQ</sequence>
<dbReference type="Proteomes" id="UP001149163">
    <property type="component" value="Unassembled WGS sequence"/>
</dbReference>
<reference evidence="8" key="2">
    <citation type="journal article" date="2023" name="IMA Fungus">
        <title>Comparative genomic study of the Penicillium genus elucidates a diverse pangenome and 15 lateral gene transfer events.</title>
        <authorList>
            <person name="Petersen C."/>
            <person name="Sorensen T."/>
            <person name="Nielsen M.R."/>
            <person name="Sondergaard T.E."/>
            <person name="Sorensen J.L."/>
            <person name="Fitzpatrick D.A."/>
            <person name="Frisvad J.C."/>
            <person name="Nielsen K.L."/>
        </authorList>
    </citation>
    <scope>NUCLEOTIDE SEQUENCE</scope>
    <source>
        <strain evidence="8">IBT 26290</strain>
    </source>
</reference>
<dbReference type="GO" id="GO:0030906">
    <property type="term" value="C:retromer, cargo-selective complex"/>
    <property type="evidence" value="ECO:0007669"/>
    <property type="project" value="InterPro"/>
</dbReference>
<dbReference type="SUPFAM" id="SSF48371">
    <property type="entry name" value="ARM repeat"/>
    <property type="match status" value="1"/>
</dbReference>
<evidence type="ECO:0000313" key="9">
    <source>
        <dbReference type="Proteomes" id="UP001149163"/>
    </source>
</evidence>
<dbReference type="RefSeq" id="XP_056544389.1">
    <property type="nucleotide sequence ID" value="XM_056685647.1"/>
</dbReference>
<proteinExistence type="inferred from homology"/>